<proteinExistence type="predicted"/>
<sequence>MEDPIAQDHQPVKPKGRKKSKKAKKKAPLPSIVLQHGLTLDMESSGAGHPDPPCTSPPTYTSTPGPVTSLTIDEAGQRPISPTAQSISSIDAPLADRRKQPSRGNKKAKPKTAIMVMEEPLRREWADDQPPEEARPNGAHVPPYGSDAAGGGQRSAHGDLHGELLGRDGLEIQEQERDETNGVIVNGAEKTGVGVVERAIMLVEEDRESVPTPVQQIESVFQKLSETGLNVFDTQKAPSGEALGLFTEDTAVETPNDIKKKEKKVKNKEKKKKAKTLVTSLEEAGMPQLPTNDAEVKKESETPLRQREPSAKKDMRIKLDVDLEIELLSKMKVKGEIMVTFL</sequence>
<organism evidence="1">
    <name type="scientific">Ophidiomyces ophidiicola</name>
    <dbReference type="NCBI Taxonomy" id="1387563"/>
    <lineage>
        <taxon>Eukaryota</taxon>
        <taxon>Fungi</taxon>
        <taxon>Dikarya</taxon>
        <taxon>Ascomycota</taxon>
        <taxon>Pezizomycotina</taxon>
        <taxon>Eurotiomycetes</taxon>
        <taxon>Eurotiomycetidae</taxon>
        <taxon>Onygenales</taxon>
        <taxon>Onygenaceae</taxon>
        <taxon>Ophidiomyces</taxon>
    </lineage>
</organism>
<reference evidence="1" key="1">
    <citation type="journal article" date="2022" name="bioRxiv">
        <title>Population genetic analysis of Ophidiomyces ophidiicola, the causative agent of snake fungal disease, indicates recent introductions to the USA.</title>
        <authorList>
            <person name="Ladner J.T."/>
            <person name="Palmer J.M."/>
            <person name="Ettinger C.L."/>
            <person name="Stajich J.E."/>
            <person name="Farrell T.M."/>
            <person name="Glorioso B.M."/>
            <person name="Lawson B."/>
            <person name="Price S.J."/>
            <person name="Stengle A.G."/>
            <person name="Grear D.A."/>
            <person name="Lorch J.M."/>
        </authorList>
    </citation>
    <scope>NUCLEOTIDE SEQUENCE</scope>
    <source>
        <strain evidence="1">NWHC 24266-5</strain>
    </source>
</reference>
<name>A0ACB8V1A8_9EURO</name>
<comment type="caution">
    <text evidence="1">The sequence shown here is derived from an EMBL/GenBank/DDBJ whole genome shotgun (WGS) entry which is preliminary data.</text>
</comment>
<accession>A0ACB8V1A8</accession>
<dbReference type="EMBL" id="JALBCA010000028">
    <property type="protein sequence ID" value="KAI2388812.1"/>
    <property type="molecule type" value="Genomic_DNA"/>
</dbReference>
<protein>
    <submittedName>
        <fullName evidence="1">Uncharacterized protein</fullName>
    </submittedName>
</protein>
<gene>
    <name evidence="1" type="ORF">LOY88_002405</name>
</gene>
<evidence type="ECO:0000313" key="1">
    <source>
        <dbReference type="EMBL" id="KAI2388812.1"/>
    </source>
</evidence>